<dbReference type="GO" id="GO:0008312">
    <property type="term" value="F:7S RNA binding"/>
    <property type="evidence" value="ECO:0007669"/>
    <property type="project" value="InterPro"/>
</dbReference>
<feature type="region of interest" description="Disordered" evidence="8">
    <location>
        <begin position="27"/>
        <end position="58"/>
    </location>
</feature>
<proteinExistence type="inferred from homology"/>
<reference evidence="9 10" key="1">
    <citation type="submission" date="2018-12" db="EMBL/GenBank/DDBJ databases">
        <authorList>
            <person name="Tiukova I."/>
            <person name="Dainat J."/>
        </authorList>
    </citation>
    <scope>NUCLEOTIDE SEQUENCE [LARGE SCALE GENOMIC DNA]</scope>
</reference>
<evidence type="ECO:0000313" key="10">
    <source>
        <dbReference type="Proteomes" id="UP000290900"/>
    </source>
</evidence>
<dbReference type="Gene3D" id="3.30.56.30">
    <property type="entry name" value="Signal recognition particle, SRP19-like subunit"/>
    <property type="match status" value="1"/>
</dbReference>
<keyword evidence="4" id="KW-0733">Signal recognition particle</keyword>
<dbReference type="STRING" id="13370.A0A448YEV6"/>
<protein>
    <recommendedName>
        <fullName evidence="7">Signal recognition particle SEC65 subunit</fullName>
    </recommendedName>
</protein>
<dbReference type="OrthoDB" id="2190947at2759"/>
<dbReference type="InParanoid" id="A0A448YEV6"/>
<comment type="function">
    <text evidence="6">Signal-recognition-particle assembly has a crucial role in targeting secretory proteins to the rough endoplasmic reticulum membrane. It must be involved intimately in the translocation of a wide variety of protein substrates.</text>
</comment>
<dbReference type="EMBL" id="CAACVR010000001">
    <property type="protein sequence ID" value="VEU19417.1"/>
    <property type="molecule type" value="Genomic_DNA"/>
</dbReference>
<feature type="compositionally biased region" description="Basic residues" evidence="8">
    <location>
        <begin position="259"/>
        <end position="270"/>
    </location>
</feature>
<keyword evidence="5" id="KW-0687">Ribonucleoprotein</keyword>
<dbReference type="AlphaFoldDB" id="A0A448YEV6"/>
<dbReference type="GO" id="GO:0005786">
    <property type="term" value="C:signal recognition particle, endoplasmic reticulum targeting"/>
    <property type="evidence" value="ECO:0007669"/>
    <property type="project" value="UniProtKB-KW"/>
</dbReference>
<evidence type="ECO:0000256" key="1">
    <source>
        <dbReference type="ARBA" id="ARBA00004496"/>
    </source>
</evidence>
<evidence type="ECO:0000256" key="5">
    <source>
        <dbReference type="ARBA" id="ARBA00023274"/>
    </source>
</evidence>
<keyword evidence="10" id="KW-1185">Reference proteome</keyword>
<gene>
    <name evidence="9" type="ORF">BRENAR_LOCUS154</name>
</gene>
<dbReference type="PANTHER" id="PTHR17453:SF0">
    <property type="entry name" value="SIGNAL RECOGNITION PARTICLE 19 KDA PROTEIN"/>
    <property type="match status" value="1"/>
</dbReference>
<dbReference type="FunFam" id="3.30.56.30:FF:000003">
    <property type="entry name" value="Signal recognition particle SEC65 subunit"/>
    <property type="match status" value="1"/>
</dbReference>
<dbReference type="InterPro" id="IPR036521">
    <property type="entry name" value="SRP19-like_sf"/>
</dbReference>
<dbReference type="SUPFAM" id="SSF69695">
    <property type="entry name" value="SRP19"/>
    <property type="match status" value="1"/>
</dbReference>
<dbReference type="Proteomes" id="UP000290900">
    <property type="component" value="Unassembled WGS sequence"/>
</dbReference>
<dbReference type="FunCoup" id="A0A448YEV6">
    <property type="interactions" value="80"/>
</dbReference>
<sequence length="270" mass="30520">MPQIEDITDADDIDDLDMDIAQFDPNLITPVAPLYEEKKEQEEEPAGPRRARPEDPALEVLRQKQADLPEHIPGEEDFKSMEAFTEEEREQLATMQVLYPCYFDSNRSVKEGRRAPLEKCVENPLAKTVLDACKILSLPSFLEFDKSHPQDFGNPGRVRVALKYEGKPTTEKIKSKRQLLDLVADYMVKHPTTLASVKQAPGPPELTRSSYKPLEVPKVEGFKMNTIVPLHSALTMKNPQTAGAYTVPNPAAAAQQQQKKQKQKIQRIRM</sequence>
<feature type="region of interest" description="Disordered" evidence="8">
    <location>
        <begin position="249"/>
        <end position="270"/>
    </location>
</feature>
<name>A0A448YEV6_BRENA</name>
<dbReference type="InterPro" id="IPR002778">
    <property type="entry name" value="Signal_recog_particle_SRP19"/>
</dbReference>
<evidence type="ECO:0000256" key="4">
    <source>
        <dbReference type="ARBA" id="ARBA00023135"/>
    </source>
</evidence>
<dbReference type="Pfam" id="PF01922">
    <property type="entry name" value="SRP19"/>
    <property type="match status" value="1"/>
</dbReference>
<dbReference type="GO" id="GO:0006617">
    <property type="term" value="P:SRP-dependent cotranslational protein targeting to membrane, signal sequence recognition"/>
    <property type="evidence" value="ECO:0007669"/>
    <property type="project" value="TreeGrafter"/>
</dbReference>
<comment type="similarity">
    <text evidence="2">Belongs to the SRP19 family.</text>
</comment>
<evidence type="ECO:0000256" key="6">
    <source>
        <dbReference type="ARBA" id="ARBA00060225"/>
    </source>
</evidence>
<comment type="subcellular location">
    <subcellularLocation>
        <location evidence="1">Cytoplasm</location>
    </subcellularLocation>
</comment>
<evidence type="ECO:0000256" key="8">
    <source>
        <dbReference type="SAM" id="MobiDB-lite"/>
    </source>
</evidence>
<keyword evidence="3" id="KW-0963">Cytoplasm</keyword>
<dbReference type="PANTHER" id="PTHR17453">
    <property type="entry name" value="SIGNAL RECOGNITION PARTICLE 19 KD PROTEIN"/>
    <property type="match status" value="1"/>
</dbReference>
<evidence type="ECO:0000313" key="9">
    <source>
        <dbReference type="EMBL" id="VEU19417.1"/>
    </source>
</evidence>
<organism evidence="9 10">
    <name type="scientific">Brettanomyces naardenensis</name>
    <name type="common">Yeast</name>
    <dbReference type="NCBI Taxonomy" id="13370"/>
    <lineage>
        <taxon>Eukaryota</taxon>
        <taxon>Fungi</taxon>
        <taxon>Dikarya</taxon>
        <taxon>Ascomycota</taxon>
        <taxon>Saccharomycotina</taxon>
        <taxon>Pichiomycetes</taxon>
        <taxon>Pichiales</taxon>
        <taxon>Pichiaceae</taxon>
        <taxon>Brettanomyces</taxon>
    </lineage>
</organism>
<evidence type="ECO:0000256" key="3">
    <source>
        <dbReference type="ARBA" id="ARBA00022490"/>
    </source>
</evidence>
<evidence type="ECO:0000256" key="2">
    <source>
        <dbReference type="ARBA" id="ARBA00008910"/>
    </source>
</evidence>
<evidence type="ECO:0000256" key="7">
    <source>
        <dbReference type="ARBA" id="ARBA00068261"/>
    </source>
</evidence>
<accession>A0A448YEV6</accession>